<organism evidence="2 3">
    <name type="scientific">Saccharothrix xinjiangensis</name>
    <dbReference type="NCBI Taxonomy" id="204798"/>
    <lineage>
        <taxon>Bacteria</taxon>
        <taxon>Bacillati</taxon>
        <taxon>Actinomycetota</taxon>
        <taxon>Actinomycetes</taxon>
        <taxon>Pseudonocardiales</taxon>
        <taxon>Pseudonocardiaceae</taxon>
        <taxon>Saccharothrix</taxon>
    </lineage>
</organism>
<accession>A0ABV9Y8A7</accession>
<gene>
    <name evidence="2" type="ORF">ACFPFM_28195</name>
</gene>
<evidence type="ECO:0008006" key="4">
    <source>
        <dbReference type="Google" id="ProtNLM"/>
    </source>
</evidence>
<comment type="caution">
    <text evidence="2">The sequence shown here is derived from an EMBL/GenBank/DDBJ whole genome shotgun (WGS) entry which is preliminary data.</text>
</comment>
<evidence type="ECO:0000256" key="1">
    <source>
        <dbReference type="SAM" id="Phobius"/>
    </source>
</evidence>
<dbReference type="EMBL" id="JBHSJB010000028">
    <property type="protein sequence ID" value="MFC5057614.1"/>
    <property type="molecule type" value="Genomic_DNA"/>
</dbReference>
<proteinExistence type="predicted"/>
<keyword evidence="1" id="KW-0472">Membrane</keyword>
<name>A0ABV9Y8A7_9PSEU</name>
<keyword evidence="1" id="KW-0812">Transmembrane</keyword>
<sequence>MTGPRVPDQWSLVREVLTGEAWAPFVRVALLTALLGGLALAALVVLGPLAVGLGAAGGAGTVGAVRAVKRRREPPDPAA</sequence>
<reference evidence="3" key="1">
    <citation type="journal article" date="2019" name="Int. J. Syst. Evol. Microbiol.">
        <title>The Global Catalogue of Microorganisms (GCM) 10K type strain sequencing project: providing services to taxonomists for standard genome sequencing and annotation.</title>
        <authorList>
            <consortium name="The Broad Institute Genomics Platform"/>
            <consortium name="The Broad Institute Genome Sequencing Center for Infectious Disease"/>
            <person name="Wu L."/>
            <person name="Ma J."/>
        </authorList>
    </citation>
    <scope>NUCLEOTIDE SEQUENCE [LARGE SCALE GENOMIC DNA]</scope>
    <source>
        <strain evidence="3">KCTC 12848</strain>
    </source>
</reference>
<keyword evidence="3" id="KW-1185">Reference proteome</keyword>
<keyword evidence="1" id="KW-1133">Transmembrane helix</keyword>
<dbReference type="Proteomes" id="UP001595833">
    <property type="component" value="Unassembled WGS sequence"/>
</dbReference>
<feature type="transmembrane region" description="Helical" evidence="1">
    <location>
        <begin position="49"/>
        <end position="68"/>
    </location>
</feature>
<evidence type="ECO:0000313" key="3">
    <source>
        <dbReference type="Proteomes" id="UP001595833"/>
    </source>
</evidence>
<evidence type="ECO:0000313" key="2">
    <source>
        <dbReference type="EMBL" id="MFC5057614.1"/>
    </source>
</evidence>
<dbReference type="RefSeq" id="WP_344035905.1">
    <property type="nucleotide sequence ID" value="NZ_BAAAKE010000004.1"/>
</dbReference>
<protein>
    <recommendedName>
        <fullName evidence="4">DUF3040 family protein</fullName>
    </recommendedName>
</protein>